<sequence length="74" mass="8478">MMKESMLHLKSLNHISLVCRSVEKSLDFYQSVLGFFPIRSSGSFDFNGAWLFNYGIGIHLLQSEDPDTQEDHPD</sequence>
<feature type="domain" description="VOC" evidence="1">
    <location>
        <begin position="11"/>
        <end position="74"/>
    </location>
</feature>
<evidence type="ECO:0000313" key="2">
    <source>
        <dbReference type="EMBL" id="ONH98282.1"/>
    </source>
</evidence>
<reference evidence="3" key="2">
    <citation type="submission" date="2016-12" db="EMBL/GenBank/DDBJ databases">
        <title>WGS assembly of Prunus persica.</title>
        <authorList>
            <person name="Verde I."/>
            <person name="Jenkins J."/>
            <person name="Dondini L."/>
            <person name="Micali S."/>
            <person name="Pagliarani G."/>
            <person name="Vendramin E."/>
            <person name="Paris R."/>
            <person name="Aramini V."/>
            <person name="Gazza L."/>
            <person name="Rossini L."/>
            <person name="Bassi D."/>
            <person name="Troggio M."/>
            <person name="Shu S."/>
            <person name="Grimwood J.H."/>
            <person name="Tartarini S."/>
            <person name="Dettori M.T."/>
            <person name="Schmutz J."/>
        </authorList>
    </citation>
    <scope>NUCLEOTIDE SEQUENCE</scope>
</reference>
<name>A0A251NJ11_PRUPE</name>
<dbReference type="InterPro" id="IPR037523">
    <property type="entry name" value="VOC_core"/>
</dbReference>
<dbReference type="PANTHER" id="PTHR46142">
    <property type="match status" value="1"/>
</dbReference>
<dbReference type="InterPro" id="IPR029068">
    <property type="entry name" value="Glyas_Bleomycin-R_OHBP_Dase"/>
</dbReference>
<dbReference type="Gramene" id="ONH98304">
    <property type="protein sequence ID" value="ONH98304"/>
    <property type="gene ID" value="PRUPE_7G241600"/>
</dbReference>
<organism evidence="3 4">
    <name type="scientific">Prunus persica</name>
    <name type="common">Peach</name>
    <name type="synonym">Amygdalus persica</name>
    <dbReference type="NCBI Taxonomy" id="3760"/>
    <lineage>
        <taxon>Eukaryota</taxon>
        <taxon>Viridiplantae</taxon>
        <taxon>Streptophyta</taxon>
        <taxon>Embryophyta</taxon>
        <taxon>Tracheophyta</taxon>
        <taxon>Spermatophyta</taxon>
        <taxon>Magnoliopsida</taxon>
        <taxon>eudicotyledons</taxon>
        <taxon>Gunneridae</taxon>
        <taxon>Pentapetalae</taxon>
        <taxon>rosids</taxon>
        <taxon>fabids</taxon>
        <taxon>Rosales</taxon>
        <taxon>Rosaceae</taxon>
        <taxon>Amygdaloideae</taxon>
        <taxon>Amygdaleae</taxon>
        <taxon>Prunus</taxon>
    </lineage>
</organism>
<evidence type="ECO:0000313" key="3">
    <source>
        <dbReference type="EMBL" id="ONH98304.1"/>
    </source>
</evidence>
<keyword evidence="4" id="KW-1185">Reference proteome</keyword>
<accession>A0A251NJ11</accession>
<dbReference type="Gene3D" id="3.10.180.10">
    <property type="entry name" value="2,3-Dihydroxybiphenyl 1,2-Dioxygenase, domain 1"/>
    <property type="match status" value="1"/>
</dbReference>
<dbReference type="PROSITE" id="PS51819">
    <property type="entry name" value="VOC"/>
    <property type="match status" value="1"/>
</dbReference>
<dbReference type="Pfam" id="PF00903">
    <property type="entry name" value="Glyoxalase"/>
    <property type="match status" value="1"/>
</dbReference>
<protein>
    <recommendedName>
        <fullName evidence="1">VOC domain-containing protein</fullName>
    </recommendedName>
</protein>
<proteinExistence type="predicted"/>
<dbReference type="SUPFAM" id="SSF54593">
    <property type="entry name" value="Glyoxalase/Bleomycin resistance protein/Dihydroxybiphenyl dioxygenase"/>
    <property type="match status" value="1"/>
</dbReference>
<dbReference type="Proteomes" id="UP000006882">
    <property type="component" value="Chromosome G7"/>
</dbReference>
<dbReference type="PANTHER" id="PTHR46142:SF14">
    <property type="entry name" value="METHYLMALONYL-COA EPIMERASE, MITOCHONDRIAL-LIKE"/>
    <property type="match status" value="1"/>
</dbReference>
<evidence type="ECO:0000259" key="1">
    <source>
        <dbReference type="PROSITE" id="PS51819"/>
    </source>
</evidence>
<gene>
    <name evidence="2" type="ORF">PRUPE_7G240200</name>
    <name evidence="3" type="ORF">PRUPE_7G241600</name>
</gene>
<dbReference type="Gramene" id="ONH98282">
    <property type="protein sequence ID" value="ONH98282"/>
    <property type="gene ID" value="PRUPE_7G240200"/>
</dbReference>
<dbReference type="AlphaFoldDB" id="A0A251NJ11"/>
<dbReference type="InterPro" id="IPR004360">
    <property type="entry name" value="Glyas_Fos-R_dOase_dom"/>
</dbReference>
<reference evidence="3 4" key="1">
    <citation type="journal article" date="2013" name="Nat. Genet.">
        <title>The high-quality draft genome of peach (Prunus persica) identifies unique patterns of genetic diversity, domestication and genome evolution.</title>
        <authorList>
            <consortium name="International Peach Genome Initiative"/>
            <person name="Verde I."/>
            <person name="Abbott A.G."/>
            <person name="Scalabrin S."/>
            <person name="Jung S."/>
            <person name="Shu S."/>
            <person name="Marroni F."/>
            <person name="Zhebentyayeva T."/>
            <person name="Dettori M.T."/>
            <person name="Grimwood J."/>
            <person name="Cattonaro F."/>
            <person name="Zuccolo A."/>
            <person name="Rossini L."/>
            <person name="Jenkins J."/>
            <person name="Vendramin E."/>
            <person name="Meisel L.A."/>
            <person name="Decroocq V."/>
            <person name="Sosinski B."/>
            <person name="Prochnik S."/>
            <person name="Mitros T."/>
            <person name="Policriti A."/>
            <person name="Cipriani G."/>
            <person name="Dondini L."/>
            <person name="Ficklin S."/>
            <person name="Goodstein D.M."/>
            <person name="Xuan P."/>
            <person name="Del Fabbro C."/>
            <person name="Aramini V."/>
            <person name="Copetti D."/>
            <person name="Gonzalez S."/>
            <person name="Horner D.S."/>
            <person name="Falchi R."/>
            <person name="Lucas S."/>
            <person name="Mica E."/>
            <person name="Maldonado J."/>
            <person name="Lazzari B."/>
            <person name="Bielenberg D."/>
            <person name="Pirona R."/>
            <person name="Miculan M."/>
            <person name="Barakat A."/>
            <person name="Testolin R."/>
            <person name="Stella A."/>
            <person name="Tartarini S."/>
            <person name="Tonutti P."/>
            <person name="Arus P."/>
            <person name="Orellana A."/>
            <person name="Wells C."/>
            <person name="Main D."/>
            <person name="Vizzotto G."/>
            <person name="Silva H."/>
            <person name="Salamini F."/>
            <person name="Schmutz J."/>
            <person name="Morgante M."/>
            <person name="Rokhsar D.S."/>
        </authorList>
    </citation>
    <scope>NUCLEOTIDE SEQUENCE [LARGE SCALE GENOMIC DNA]</scope>
    <source>
        <strain evidence="4">cv. Nemared</strain>
    </source>
</reference>
<dbReference type="EMBL" id="CM007657">
    <property type="protein sequence ID" value="ONH98282.1"/>
    <property type="molecule type" value="Genomic_DNA"/>
</dbReference>
<dbReference type="EMBL" id="CM007657">
    <property type="protein sequence ID" value="ONH98304.1"/>
    <property type="molecule type" value="Genomic_DNA"/>
</dbReference>
<evidence type="ECO:0000313" key="4">
    <source>
        <dbReference type="Proteomes" id="UP000006882"/>
    </source>
</evidence>